<keyword evidence="2" id="KW-0645">Protease</keyword>
<name>A0ABS8U4I2_9SPHI</name>
<organism evidence="2 3">
    <name type="scientific">Mucilaginibacter roseus</name>
    <dbReference type="NCBI Taxonomy" id="1528868"/>
    <lineage>
        <taxon>Bacteria</taxon>
        <taxon>Pseudomonadati</taxon>
        <taxon>Bacteroidota</taxon>
        <taxon>Sphingobacteriia</taxon>
        <taxon>Sphingobacteriales</taxon>
        <taxon>Sphingobacteriaceae</taxon>
        <taxon>Mucilaginibacter</taxon>
    </lineage>
</organism>
<dbReference type="SUPFAM" id="SSF55486">
    <property type="entry name" value="Metalloproteases ('zincins'), catalytic domain"/>
    <property type="match status" value="1"/>
</dbReference>
<keyword evidence="2" id="KW-0482">Metalloprotease</keyword>
<keyword evidence="3" id="KW-1185">Reference proteome</keyword>
<dbReference type="GO" id="GO:0008237">
    <property type="term" value="F:metallopeptidase activity"/>
    <property type="evidence" value="ECO:0007669"/>
    <property type="project" value="UniProtKB-KW"/>
</dbReference>
<dbReference type="InterPro" id="IPR043708">
    <property type="entry name" value="DUF5648"/>
</dbReference>
<reference evidence="2 3" key="1">
    <citation type="submission" date="2021-12" db="EMBL/GenBank/DDBJ databases">
        <title>Mucilaginibacter roseus genome.</title>
        <authorList>
            <person name="Ferreira J.R."/>
            <person name="Newman J.D."/>
        </authorList>
    </citation>
    <scope>NUCLEOTIDE SEQUENCE [LARGE SCALE GENOMIC DNA]</scope>
    <source>
        <strain evidence="2 3">LMG 28454</strain>
    </source>
</reference>
<evidence type="ECO:0000313" key="3">
    <source>
        <dbReference type="Proteomes" id="UP001199919"/>
    </source>
</evidence>
<protein>
    <submittedName>
        <fullName evidence="2">M57 family metalloprotease</fullName>
    </submittedName>
</protein>
<keyword evidence="2" id="KW-0378">Hydrolase</keyword>
<gene>
    <name evidence="2" type="ORF">LT679_11385</name>
</gene>
<feature type="domain" description="DUF5648" evidence="1">
    <location>
        <begin position="281"/>
        <end position="409"/>
    </location>
</feature>
<dbReference type="Pfam" id="PF12388">
    <property type="entry name" value="Peptidase_M57"/>
    <property type="match status" value="1"/>
</dbReference>
<accession>A0ABS8U4I2</accession>
<dbReference type="RefSeq" id="WP_232177708.1">
    <property type="nucleotide sequence ID" value="NZ_JAJPWV010000003.1"/>
</dbReference>
<dbReference type="Pfam" id="PF18885">
    <property type="entry name" value="DUF5648"/>
    <property type="match status" value="1"/>
</dbReference>
<proteinExistence type="predicted"/>
<evidence type="ECO:0000313" key="2">
    <source>
        <dbReference type="EMBL" id="MCD8741207.1"/>
    </source>
</evidence>
<evidence type="ECO:0000259" key="1">
    <source>
        <dbReference type="Pfam" id="PF18885"/>
    </source>
</evidence>
<dbReference type="EMBL" id="JAJPWV010000003">
    <property type="protein sequence ID" value="MCD8741207.1"/>
    <property type="molecule type" value="Genomic_DNA"/>
</dbReference>
<dbReference type="Gene3D" id="3.40.390.10">
    <property type="entry name" value="Collagenase (Catalytic Domain)"/>
    <property type="match status" value="1"/>
</dbReference>
<sequence length="410" mass="45648">MRNHLLRYGMLLCTLLFLFNSCKKEPSVKSNEAVEKPIKTAIDYIKSLGFRESEIKDIGENYLVNEDILFSKKQVEELLKKNNNKLRVDQYGSQNYLGLLSNVIIKIDPSMNSYVNEINSAITQWNNVPNCRVKFIIHNGQGVPYAPPNVTITNGSLGTNTCGAAYYPMNGAPGNQIWINLAVTTSMSFDQRQRTVTHELGHTIGLAHTNWFAVGDAGSGTTGNGAKYNTTHILGTPTGYDYVSLMNSGECSYGATQLSDYDKIAVQFIYPENPPVAGMSPVFRYNNVGNGDHFYTSNYYELSQGGNNSYLFEGVGFFAPTSQISGTSPVYRYYNSGNGDHYYTRTLGSYSGYTYERVAFYAYASATNGAVPVYGYYNTQTGDHFYTKNQNEFINGTGTYAYEGVQFYAY</sequence>
<dbReference type="InterPro" id="IPR024079">
    <property type="entry name" value="MetalloPept_cat_dom_sf"/>
</dbReference>
<dbReference type="Proteomes" id="UP001199919">
    <property type="component" value="Unassembled WGS sequence"/>
</dbReference>
<dbReference type="InterPro" id="IPR024653">
    <property type="entry name" value="Peptidase_M10/M27/M57"/>
</dbReference>
<comment type="caution">
    <text evidence="2">The sequence shown here is derived from an EMBL/GenBank/DDBJ whole genome shotgun (WGS) entry which is preliminary data.</text>
</comment>